<keyword evidence="7" id="KW-0472">Membrane</keyword>
<feature type="domain" description="HAMP" evidence="9">
    <location>
        <begin position="212"/>
        <end position="264"/>
    </location>
</feature>
<dbReference type="PANTHER" id="PTHR43531">
    <property type="entry name" value="PROTEIN ICFG"/>
    <property type="match status" value="1"/>
</dbReference>
<evidence type="ECO:0000259" key="9">
    <source>
        <dbReference type="PROSITE" id="PS50885"/>
    </source>
</evidence>
<dbReference type="InterPro" id="IPR004089">
    <property type="entry name" value="MCPsignal_dom"/>
</dbReference>
<evidence type="ECO:0000256" key="1">
    <source>
        <dbReference type="ARBA" id="ARBA00004370"/>
    </source>
</evidence>
<feature type="transmembrane region" description="Helical" evidence="7">
    <location>
        <begin position="187"/>
        <end position="211"/>
    </location>
</feature>
<evidence type="ECO:0000256" key="7">
    <source>
        <dbReference type="SAM" id="Phobius"/>
    </source>
</evidence>
<dbReference type="CDD" id="cd11386">
    <property type="entry name" value="MCP_signal"/>
    <property type="match status" value="1"/>
</dbReference>
<comment type="caution">
    <text evidence="10">The sequence shown here is derived from an EMBL/GenBank/DDBJ whole genome shotgun (WGS) entry which is preliminary data.</text>
</comment>
<feature type="domain" description="Methyl-accepting transducer" evidence="8">
    <location>
        <begin position="269"/>
        <end position="498"/>
    </location>
</feature>
<comment type="similarity">
    <text evidence="3">Belongs to the methyl-accepting chemotaxis (MCP) protein family.</text>
</comment>
<evidence type="ECO:0000256" key="3">
    <source>
        <dbReference type="ARBA" id="ARBA00029447"/>
    </source>
</evidence>
<dbReference type="PROSITE" id="PS50111">
    <property type="entry name" value="CHEMOTAXIS_TRANSDUC_2"/>
    <property type="match status" value="1"/>
</dbReference>
<feature type="region of interest" description="Disordered" evidence="6">
    <location>
        <begin position="528"/>
        <end position="573"/>
    </location>
</feature>
<dbReference type="SMART" id="SM00304">
    <property type="entry name" value="HAMP"/>
    <property type="match status" value="1"/>
</dbReference>
<evidence type="ECO:0000313" key="10">
    <source>
        <dbReference type="EMBL" id="RDJ97575.1"/>
    </source>
</evidence>
<dbReference type="InterPro" id="IPR024478">
    <property type="entry name" value="HlyB_4HB_MCP"/>
</dbReference>
<dbReference type="OrthoDB" id="9035246at2"/>
<keyword evidence="2" id="KW-0488">Methylation</keyword>
<dbReference type="SMART" id="SM00283">
    <property type="entry name" value="MA"/>
    <property type="match status" value="1"/>
</dbReference>
<evidence type="ECO:0000256" key="6">
    <source>
        <dbReference type="SAM" id="MobiDB-lite"/>
    </source>
</evidence>
<dbReference type="PANTHER" id="PTHR43531:SF14">
    <property type="entry name" value="METHYL-ACCEPTING CHEMOTAXIS PROTEIN I-RELATED"/>
    <property type="match status" value="1"/>
</dbReference>
<dbReference type="GO" id="GO:0007165">
    <property type="term" value="P:signal transduction"/>
    <property type="evidence" value="ECO:0007669"/>
    <property type="project" value="UniProtKB-KW"/>
</dbReference>
<evidence type="ECO:0000259" key="8">
    <source>
        <dbReference type="PROSITE" id="PS50111"/>
    </source>
</evidence>
<proteinExistence type="inferred from homology"/>
<keyword evidence="7" id="KW-0812">Transmembrane</keyword>
<name>A0A370MW39_9BURK</name>
<dbReference type="FunFam" id="1.10.287.950:FF:000001">
    <property type="entry name" value="Methyl-accepting chemotaxis sensory transducer"/>
    <property type="match status" value="1"/>
</dbReference>
<dbReference type="Pfam" id="PF12729">
    <property type="entry name" value="4HB_MCP_1"/>
    <property type="match status" value="1"/>
</dbReference>
<dbReference type="CDD" id="cd06225">
    <property type="entry name" value="HAMP"/>
    <property type="match status" value="1"/>
</dbReference>
<dbReference type="SUPFAM" id="SSF58104">
    <property type="entry name" value="Methyl-accepting chemotaxis protein (MCP) signaling domain"/>
    <property type="match status" value="1"/>
</dbReference>
<keyword evidence="4" id="KW-0807">Transducer</keyword>
<evidence type="ECO:0000313" key="11">
    <source>
        <dbReference type="Proteomes" id="UP000254875"/>
    </source>
</evidence>
<feature type="coiled-coil region" evidence="5">
    <location>
        <begin position="469"/>
        <end position="507"/>
    </location>
</feature>
<evidence type="ECO:0000256" key="4">
    <source>
        <dbReference type="PROSITE-ProRule" id="PRU00284"/>
    </source>
</evidence>
<accession>A0A370MW39</accession>
<evidence type="ECO:0000256" key="5">
    <source>
        <dbReference type="SAM" id="Coils"/>
    </source>
</evidence>
<dbReference type="InterPro" id="IPR003660">
    <property type="entry name" value="HAMP_dom"/>
</dbReference>
<evidence type="ECO:0008006" key="12">
    <source>
        <dbReference type="Google" id="ProtNLM"/>
    </source>
</evidence>
<dbReference type="GO" id="GO:0006935">
    <property type="term" value="P:chemotaxis"/>
    <property type="evidence" value="ECO:0007669"/>
    <property type="project" value="TreeGrafter"/>
</dbReference>
<dbReference type="Pfam" id="PF00015">
    <property type="entry name" value="MCPsignal"/>
    <property type="match status" value="1"/>
</dbReference>
<dbReference type="RefSeq" id="WP_115109641.1">
    <property type="nucleotide sequence ID" value="NZ_QHKS01000051.1"/>
</dbReference>
<dbReference type="Proteomes" id="UP000254875">
    <property type="component" value="Unassembled WGS sequence"/>
</dbReference>
<dbReference type="GO" id="GO:0005886">
    <property type="term" value="C:plasma membrane"/>
    <property type="evidence" value="ECO:0007669"/>
    <property type="project" value="TreeGrafter"/>
</dbReference>
<dbReference type="PROSITE" id="PS50885">
    <property type="entry name" value="HAMP"/>
    <property type="match status" value="1"/>
</dbReference>
<reference evidence="11" key="1">
    <citation type="submission" date="2018-05" db="EMBL/GenBank/DDBJ databases">
        <authorList>
            <person name="Feng T."/>
        </authorList>
    </citation>
    <scope>NUCLEOTIDE SEQUENCE [LARGE SCALE GENOMIC DNA]</scope>
    <source>
        <strain evidence="11">S27</strain>
    </source>
</reference>
<keyword evidence="11" id="KW-1185">Reference proteome</keyword>
<keyword evidence="7" id="KW-1133">Transmembrane helix</keyword>
<sequence>MNSFAQTIKFKIVVAFGVCIALIAVIGLFGAFGLSRLNSNMSDAYSGNTVPIADLSDVRADQLNVRLMLRRIQVFRDPTKTAESVSSMQTALERLDKSWNHYYPDGISSAKEREIAERIRSTLPQFKAATNEAVAAASAGNFDAASSAVEKVVPVATSLNDALEQDVAFNLAQAKQFAGDSESTFRVILWIAIALVVVGILVAVGASVYLLRAISNPLNKAVDIANHIAAGKLENQITVDSRGEFGQLLDALKKMDRQLTETVREIKTTTESVSVASREIASGNTDLSARTEEQAASLEETAASMTQLTETVKQNADNARQANALATHATDIADAGNEAVQGMVGTIEKISGSSTKISEITGVIEGIAFQTNILALNAAVEAARAGEQGRGFAVVASEVRSLAQRSATAAKEIKELIGSSVAMIHDGSKQAFDVSATMGQVKQAIKQVSDIVGEIAAASEEQSRGIEQVNQAVGQMDEVTQQNAALVEQAAAAAQSLEDQATKLTDAVSVFKVADTGQSTSRMVIPLSKPRLPSPKIQTMRRAESSKPKAGPSTIAEQPATAVDTANADWQTF</sequence>
<feature type="transmembrane region" description="Helical" evidence="7">
    <location>
        <begin position="12"/>
        <end position="34"/>
    </location>
</feature>
<evidence type="ECO:0000256" key="2">
    <source>
        <dbReference type="ARBA" id="ARBA00022481"/>
    </source>
</evidence>
<dbReference type="Pfam" id="PF00672">
    <property type="entry name" value="HAMP"/>
    <property type="match status" value="1"/>
</dbReference>
<organism evidence="10 11">
    <name type="scientific">Paraburkholderia lacunae</name>
    <dbReference type="NCBI Taxonomy" id="2211104"/>
    <lineage>
        <taxon>Bacteria</taxon>
        <taxon>Pseudomonadati</taxon>
        <taxon>Pseudomonadota</taxon>
        <taxon>Betaproteobacteria</taxon>
        <taxon>Burkholderiales</taxon>
        <taxon>Burkholderiaceae</taxon>
        <taxon>Paraburkholderia</taxon>
    </lineage>
</organism>
<dbReference type="InterPro" id="IPR051310">
    <property type="entry name" value="MCP_chemotaxis"/>
</dbReference>
<gene>
    <name evidence="10" type="ORF">DLM46_37035</name>
</gene>
<dbReference type="GO" id="GO:0004888">
    <property type="term" value="F:transmembrane signaling receptor activity"/>
    <property type="evidence" value="ECO:0007669"/>
    <property type="project" value="TreeGrafter"/>
</dbReference>
<dbReference type="Gene3D" id="1.10.287.950">
    <property type="entry name" value="Methyl-accepting chemotaxis protein"/>
    <property type="match status" value="1"/>
</dbReference>
<protein>
    <recommendedName>
        <fullName evidence="12">Methyl-accepting chemotaxis protein</fullName>
    </recommendedName>
</protein>
<dbReference type="EMBL" id="QHKS01000051">
    <property type="protein sequence ID" value="RDJ97575.1"/>
    <property type="molecule type" value="Genomic_DNA"/>
</dbReference>
<dbReference type="AlphaFoldDB" id="A0A370MW39"/>
<comment type="subcellular location">
    <subcellularLocation>
        <location evidence="1">Membrane</location>
    </subcellularLocation>
</comment>
<keyword evidence="5" id="KW-0175">Coiled coil</keyword>